<evidence type="ECO:0000313" key="3">
    <source>
        <dbReference type="EMBL" id="CAF0856650.1"/>
    </source>
</evidence>
<gene>
    <name evidence="3" type="ORF">SEV965_LOCUS3395</name>
</gene>
<dbReference type="Proteomes" id="UP000663889">
    <property type="component" value="Unassembled WGS sequence"/>
</dbReference>
<dbReference type="InterPro" id="IPR013783">
    <property type="entry name" value="Ig-like_fold"/>
</dbReference>
<feature type="signal peptide" evidence="1">
    <location>
        <begin position="1"/>
        <end position="18"/>
    </location>
</feature>
<dbReference type="InterPro" id="IPR036179">
    <property type="entry name" value="Ig-like_dom_sf"/>
</dbReference>
<dbReference type="GO" id="GO:0050808">
    <property type="term" value="P:synapse organization"/>
    <property type="evidence" value="ECO:0007669"/>
    <property type="project" value="TreeGrafter"/>
</dbReference>
<dbReference type="AlphaFoldDB" id="A0A813WKA2"/>
<reference evidence="3" key="1">
    <citation type="submission" date="2021-02" db="EMBL/GenBank/DDBJ databases">
        <authorList>
            <person name="Nowell W R."/>
        </authorList>
    </citation>
    <scope>NUCLEOTIDE SEQUENCE</scope>
</reference>
<dbReference type="GO" id="GO:0032589">
    <property type="term" value="C:neuron projection membrane"/>
    <property type="evidence" value="ECO:0007669"/>
    <property type="project" value="TreeGrafter"/>
</dbReference>
<protein>
    <recommendedName>
        <fullName evidence="2">Ig-like domain-containing protein</fullName>
    </recommendedName>
</protein>
<feature type="domain" description="Ig-like" evidence="2">
    <location>
        <begin position="131"/>
        <end position="243"/>
    </location>
</feature>
<dbReference type="CDD" id="cd00096">
    <property type="entry name" value="Ig"/>
    <property type="match status" value="1"/>
</dbReference>
<dbReference type="EMBL" id="CAJNOU010000086">
    <property type="protein sequence ID" value="CAF0856650.1"/>
    <property type="molecule type" value="Genomic_DNA"/>
</dbReference>
<dbReference type="SUPFAM" id="SSF48726">
    <property type="entry name" value="Immunoglobulin"/>
    <property type="match status" value="2"/>
</dbReference>
<dbReference type="InterPro" id="IPR007110">
    <property type="entry name" value="Ig-like_dom"/>
</dbReference>
<evidence type="ECO:0000259" key="2">
    <source>
        <dbReference type="PROSITE" id="PS50835"/>
    </source>
</evidence>
<dbReference type="Gene3D" id="2.60.40.10">
    <property type="entry name" value="Immunoglobulins"/>
    <property type="match status" value="2"/>
</dbReference>
<feature type="chain" id="PRO_5032357199" description="Ig-like domain-containing protein" evidence="1">
    <location>
        <begin position="19"/>
        <end position="265"/>
    </location>
</feature>
<evidence type="ECO:0000256" key="1">
    <source>
        <dbReference type="SAM" id="SignalP"/>
    </source>
</evidence>
<dbReference type="PROSITE" id="PS50835">
    <property type="entry name" value="IG_LIKE"/>
    <property type="match status" value="2"/>
</dbReference>
<dbReference type="PANTHER" id="PTHR23279:SF36">
    <property type="entry name" value="DEFECTIVE PROBOSCIS EXTENSION RESPONSE 9, ISOFORM A"/>
    <property type="match status" value="1"/>
</dbReference>
<proteinExistence type="predicted"/>
<accession>A0A813WKA2</accession>
<evidence type="ECO:0000313" key="4">
    <source>
        <dbReference type="Proteomes" id="UP000663889"/>
    </source>
</evidence>
<keyword evidence="1" id="KW-0732">Signal</keyword>
<name>A0A813WKA2_9BILA</name>
<feature type="domain" description="Ig-like" evidence="2">
    <location>
        <begin position="30"/>
        <end position="130"/>
    </location>
</feature>
<organism evidence="3 4">
    <name type="scientific">Rotaria sordida</name>
    <dbReference type="NCBI Taxonomy" id="392033"/>
    <lineage>
        <taxon>Eukaryota</taxon>
        <taxon>Metazoa</taxon>
        <taxon>Spiralia</taxon>
        <taxon>Gnathifera</taxon>
        <taxon>Rotifera</taxon>
        <taxon>Eurotatoria</taxon>
        <taxon>Bdelloidea</taxon>
        <taxon>Philodinida</taxon>
        <taxon>Philodinidae</taxon>
        <taxon>Rotaria</taxon>
    </lineage>
</organism>
<dbReference type="InterPro" id="IPR003599">
    <property type="entry name" value="Ig_sub"/>
</dbReference>
<dbReference type="InterPro" id="IPR037448">
    <property type="entry name" value="Zig-8"/>
</dbReference>
<dbReference type="PANTHER" id="PTHR23279">
    <property type="entry name" value="DEFECTIVE PROBOSCIS EXTENSION RESPONSE DPR -RELATED"/>
    <property type="match status" value="1"/>
</dbReference>
<sequence>MTIQLFLLIITITGIVSSSNIRYISGELDSAISFRCEIAQLPFNAVITWVYRPKIPTINGIKWLPLYANARRLTQNNRRFIVDYSGYNVQTHTHLSILTINQLNLSDEGIYMCKSNQHQSIANIYNLTVTPSMKIFPNDGIIELNPYQRSINLSCTVRELSTNIIDPLKIKWYHNKHHINQHKTSHLINKYPHNNQATLILNIHNLSLNDSGLFECIYNNDIIGKGVQIFYTSSVLGYSKSISRKLISSSWILLVYNMIIIFITT</sequence>
<dbReference type="SMART" id="SM00409">
    <property type="entry name" value="IG"/>
    <property type="match status" value="2"/>
</dbReference>
<comment type="caution">
    <text evidence="3">The sequence shown here is derived from an EMBL/GenBank/DDBJ whole genome shotgun (WGS) entry which is preliminary data.</text>
</comment>